<feature type="region of interest" description="Disordered" evidence="1">
    <location>
        <begin position="68"/>
        <end position="89"/>
    </location>
</feature>
<feature type="region of interest" description="Disordered" evidence="1">
    <location>
        <begin position="20"/>
        <end position="51"/>
    </location>
</feature>
<gene>
    <name evidence="2" type="ORF">ACFQJ4_13420</name>
</gene>
<evidence type="ECO:0008006" key="4">
    <source>
        <dbReference type="Google" id="ProtNLM"/>
    </source>
</evidence>
<accession>A0ABD5ZSW7</accession>
<comment type="caution">
    <text evidence="2">The sequence shown here is derived from an EMBL/GenBank/DDBJ whole genome shotgun (WGS) entry which is preliminary data.</text>
</comment>
<dbReference type="PROSITE" id="PS51257">
    <property type="entry name" value="PROKAR_LIPOPROTEIN"/>
    <property type="match status" value="1"/>
</dbReference>
<reference evidence="2 3" key="1">
    <citation type="journal article" date="2019" name="Int. J. Syst. Evol. Microbiol.">
        <title>The Global Catalogue of Microorganisms (GCM) 10K type strain sequencing project: providing services to taxonomists for standard genome sequencing and annotation.</title>
        <authorList>
            <consortium name="The Broad Institute Genomics Platform"/>
            <consortium name="The Broad Institute Genome Sequencing Center for Infectious Disease"/>
            <person name="Wu L."/>
            <person name="Ma J."/>
        </authorList>
    </citation>
    <scope>NUCLEOTIDE SEQUENCE [LARGE SCALE GENOMIC DNA]</scope>
    <source>
        <strain evidence="2 3">DT85</strain>
    </source>
</reference>
<dbReference type="EMBL" id="JBHTAP010000001">
    <property type="protein sequence ID" value="MFC7236315.1"/>
    <property type="molecule type" value="Genomic_DNA"/>
</dbReference>
<dbReference type="Proteomes" id="UP001596398">
    <property type="component" value="Unassembled WGS sequence"/>
</dbReference>
<dbReference type="AlphaFoldDB" id="A0ABD5ZSW7"/>
<evidence type="ECO:0000313" key="2">
    <source>
        <dbReference type="EMBL" id="MFC7236315.1"/>
    </source>
</evidence>
<name>A0ABD5ZSW7_9EURY</name>
<organism evidence="2 3">
    <name type="scientific">Halosegnis marinus</name>
    <dbReference type="NCBI Taxonomy" id="3034023"/>
    <lineage>
        <taxon>Archaea</taxon>
        <taxon>Methanobacteriati</taxon>
        <taxon>Methanobacteriota</taxon>
        <taxon>Stenosarchaea group</taxon>
        <taxon>Halobacteria</taxon>
        <taxon>Halobacteriales</taxon>
        <taxon>Natronomonadaceae</taxon>
        <taxon>Halosegnis</taxon>
    </lineage>
</organism>
<dbReference type="RefSeq" id="WP_276234472.1">
    <property type="nucleotide sequence ID" value="NZ_CP119802.1"/>
</dbReference>
<sequence>MRRRTLLGTAAAGAAALVAGCTGTGSDPGNGSDGDPTDSPNATATGGGDGDYRVANRTFSVTSVECSTPASRVSGSIDPESPAPGAAESTVTLTGTLEGRNGCESARLASFERGPDGGTMAVGVETYVPEEDEGLACTQCLTAIDYELAVVVRGGRPGEVAVTHDGEAAGTVTFAE</sequence>
<evidence type="ECO:0000256" key="1">
    <source>
        <dbReference type="SAM" id="MobiDB-lite"/>
    </source>
</evidence>
<keyword evidence="3" id="KW-1185">Reference proteome</keyword>
<proteinExistence type="predicted"/>
<dbReference type="GeneID" id="79268029"/>
<feature type="compositionally biased region" description="Gly residues" evidence="1">
    <location>
        <begin position="22"/>
        <end position="32"/>
    </location>
</feature>
<protein>
    <recommendedName>
        <fullName evidence="4">Lipoprotein</fullName>
    </recommendedName>
</protein>
<evidence type="ECO:0000313" key="3">
    <source>
        <dbReference type="Proteomes" id="UP001596398"/>
    </source>
</evidence>